<dbReference type="InParanoid" id="S8FSD9"/>
<dbReference type="OrthoDB" id="47059at2759"/>
<dbReference type="InterPro" id="IPR036962">
    <property type="entry name" value="Glyco_hydro_3_N_sf"/>
</dbReference>
<keyword evidence="9" id="KW-0326">Glycosidase</keyword>
<feature type="chain" id="PRO_5004564103" description="xylan 1,4-beta-xylosidase" evidence="12">
    <location>
        <begin position="19"/>
        <end position="758"/>
    </location>
</feature>
<keyword evidence="5" id="KW-0858">Xylan degradation</keyword>
<dbReference type="SMR" id="S8FSD9"/>
<keyword evidence="7" id="KW-0378">Hydrolase</keyword>
<keyword evidence="6 12" id="KW-0732">Signal</keyword>
<comment type="catalytic activity">
    <reaction evidence="10">
        <text>Hydrolysis of (1-&gt;4)-beta-D-xylans, to remove successive D-xylose residues from the non-reducing termini.</text>
        <dbReference type="EC" id="3.2.1.37"/>
    </reaction>
</comment>
<dbReference type="InterPro" id="IPR026891">
    <property type="entry name" value="Fn3-like"/>
</dbReference>
<comment type="similarity">
    <text evidence="3">Belongs to the glycosyl hydrolase 3 family.</text>
</comment>
<dbReference type="Gene3D" id="3.20.20.300">
    <property type="entry name" value="Glycoside hydrolase, family 3, N-terminal domain"/>
    <property type="match status" value="1"/>
</dbReference>
<dbReference type="Pfam" id="PF01915">
    <property type="entry name" value="Glyco_hydro_3_C"/>
    <property type="match status" value="1"/>
</dbReference>
<keyword evidence="5" id="KW-0624">Polysaccharide degradation</keyword>
<keyword evidence="5" id="KW-0119">Carbohydrate metabolism</keyword>
<evidence type="ECO:0000256" key="11">
    <source>
        <dbReference type="ARBA" id="ARBA00026107"/>
    </source>
</evidence>
<dbReference type="GO" id="GO:0046556">
    <property type="term" value="F:alpha-L-arabinofuranosidase activity"/>
    <property type="evidence" value="ECO:0007669"/>
    <property type="project" value="TreeGrafter"/>
</dbReference>
<dbReference type="InterPro" id="IPR001764">
    <property type="entry name" value="Glyco_hydro_3_N"/>
</dbReference>
<dbReference type="GO" id="GO:0009044">
    <property type="term" value="F:xylan 1,4-beta-xylosidase activity"/>
    <property type="evidence" value="ECO:0007669"/>
    <property type="project" value="UniProtKB-EC"/>
</dbReference>
<comment type="pathway">
    <text evidence="2">Glycan degradation; xylan degradation.</text>
</comment>
<keyword evidence="4" id="KW-0964">Secreted</keyword>
<dbReference type="FunFam" id="3.40.50.1700:FF:000007">
    <property type="entry name" value="Exo-1,4-beta-xylosidase xlnD"/>
    <property type="match status" value="1"/>
</dbReference>
<sequence>MPTLLALVCLVLATHAYADFPECVNGPLANTTVCDTSATPLERASALVGLFTLEEKINNTGSTSPGVPRIGLPPYQWWQEGLHGLADSPGVDFSDSGAFSHATSFPQPILMTAAFDDLLIHAVATVISTEGRTFNNHNHSGIDFWTPNINPFRDPRWGRGQETPGEDPFHLQAYVYNFITGLQGGVDPAYKRVIATCKHFAAYDLEDWEGNLRFAFDAIVSQQDLSEFYTRSFQTCARDAKVGAFMCSYNAVIGIPSCADSFLLQDLLREHWNWTAVDTWVTGDCGAIECIYVEHNYTNTPEEAVADALNAGSNLDCGTYYPDYLGAAYNESLFNITTLDTALIHLYASLVTVGYFDPADIQPYRQLGWANVSTPEAEQLAYTAAVEGITLLKNDGTLPLSAELKTLALIGPWANATTQMQGNYFARSWPPRMAAEALNYTVLYAEGTGINDTSMSSFPAALEAASQADAIIYAGGIDTTIEAEGMDRLTITWPGVQPDLIDSLAQLGKPLVVLQMGGGQIDDSFLVSNPNVSAILWGGYPGQSGGTALMDVIFGNAAPAGRLPITQYPADYVNEVAMTDMSLRPNTSSPGRTYMWYSGTPVFEFGYGLHYTNFTASLSAPTSPSYDIQSLMNACAGVTYLELCPFESYTVDVTNTGTTTTSDFVSLLFVAGEHGPEPYPNKVLVAYDRLHDIQPTSTQTTTLNLTLGSLARRDDSGNTVLYPGDYTLLLDIESQNSQSFVLTGDSVVLDYWPQPAAS</sequence>
<dbReference type="GO" id="GO:0031222">
    <property type="term" value="P:arabinan catabolic process"/>
    <property type="evidence" value="ECO:0007669"/>
    <property type="project" value="TreeGrafter"/>
</dbReference>
<dbReference type="GO" id="GO:0045493">
    <property type="term" value="P:xylan catabolic process"/>
    <property type="evidence" value="ECO:0007669"/>
    <property type="project" value="UniProtKB-UniPathway"/>
</dbReference>
<reference evidence="14 15" key="1">
    <citation type="journal article" date="2012" name="Science">
        <title>The Paleozoic origin of enzymatic lignin decomposition reconstructed from 31 fungal genomes.</title>
        <authorList>
            <person name="Floudas D."/>
            <person name="Binder M."/>
            <person name="Riley R."/>
            <person name="Barry K."/>
            <person name="Blanchette R.A."/>
            <person name="Henrissat B."/>
            <person name="Martinez A.T."/>
            <person name="Otillar R."/>
            <person name="Spatafora J.W."/>
            <person name="Yadav J.S."/>
            <person name="Aerts A."/>
            <person name="Benoit I."/>
            <person name="Boyd A."/>
            <person name="Carlson A."/>
            <person name="Copeland A."/>
            <person name="Coutinho P.M."/>
            <person name="de Vries R.P."/>
            <person name="Ferreira P."/>
            <person name="Findley K."/>
            <person name="Foster B."/>
            <person name="Gaskell J."/>
            <person name="Glotzer D."/>
            <person name="Gorecki P."/>
            <person name="Heitman J."/>
            <person name="Hesse C."/>
            <person name="Hori C."/>
            <person name="Igarashi K."/>
            <person name="Jurgens J.A."/>
            <person name="Kallen N."/>
            <person name="Kersten P."/>
            <person name="Kohler A."/>
            <person name="Kuees U."/>
            <person name="Kumar T.K.A."/>
            <person name="Kuo A."/>
            <person name="LaButti K."/>
            <person name="Larrondo L.F."/>
            <person name="Lindquist E."/>
            <person name="Ling A."/>
            <person name="Lombard V."/>
            <person name="Lucas S."/>
            <person name="Lundell T."/>
            <person name="Martin R."/>
            <person name="McLaughlin D.J."/>
            <person name="Morgenstern I."/>
            <person name="Morin E."/>
            <person name="Murat C."/>
            <person name="Nagy L.G."/>
            <person name="Nolan M."/>
            <person name="Ohm R.A."/>
            <person name="Patyshakuliyeva A."/>
            <person name="Rokas A."/>
            <person name="Ruiz-Duenas F.J."/>
            <person name="Sabat G."/>
            <person name="Salamov A."/>
            <person name="Samejima M."/>
            <person name="Schmutz J."/>
            <person name="Slot J.C."/>
            <person name="St John F."/>
            <person name="Stenlid J."/>
            <person name="Sun H."/>
            <person name="Sun S."/>
            <person name="Syed K."/>
            <person name="Tsang A."/>
            <person name="Wiebenga A."/>
            <person name="Young D."/>
            <person name="Pisabarro A."/>
            <person name="Eastwood D.C."/>
            <person name="Martin F."/>
            <person name="Cullen D."/>
            <person name="Grigoriev I.V."/>
            <person name="Hibbett D.S."/>
        </authorList>
    </citation>
    <scope>NUCLEOTIDE SEQUENCE</scope>
    <source>
        <strain evidence="15">FP-58527</strain>
    </source>
</reference>
<dbReference type="SUPFAM" id="SSF51445">
    <property type="entry name" value="(Trans)glycosidases"/>
    <property type="match status" value="1"/>
</dbReference>
<evidence type="ECO:0000256" key="2">
    <source>
        <dbReference type="ARBA" id="ARBA00004851"/>
    </source>
</evidence>
<dbReference type="InterPro" id="IPR013783">
    <property type="entry name" value="Ig-like_fold"/>
</dbReference>
<evidence type="ECO:0000313" key="14">
    <source>
        <dbReference type="EMBL" id="EPT01125.1"/>
    </source>
</evidence>
<feature type="domain" description="Fibronectin type III-like" evidence="13">
    <location>
        <begin position="664"/>
        <end position="734"/>
    </location>
</feature>
<keyword evidence="8" id="KW-0325">Glycoprotein</keyword>
<dbReference type="GO" id="GO:0005576">
    <property type="term" value="C:extracellular region"/>
    <property type="evidence" value="ECO:0007669"/>
    <property type="project" value="UniProtKB-SubCell"/>
</dbReference>
<evidence type="ECO:0000259" key="13">
    <source>
        <dbReference type="SMART" id="SM01217"/>
    </source>
</evidence>
<evidence type="ECO:0000256" key="8">
    <source>
        <dbReference type="ARBA" id="ARBA00023180"/>
    </source>
</evidence>
<dbReference type="Proteomes" id="UP000015241">
    <property type="component" value="Unassembled WGS sequence"/>
</dbReference>
<dbReference type="PANTHER" id="PTHR42721:SF3">
    <property type="entry name" value="BETA-D-XYLOSIDASE 5-RELATED"/>
    <property type="match status" value="1"/>
</dbReference>
<dbReference type="PANTHER" id="PTHR42721">
    <property type="entry name" value="SUGAR HYDROLASE-RELATED"/>
    <property type="match status" value="1"/>
</dbReference>
<dbReference type="Gene3D" id="3.40.50.1700">
    <property type="entry name" value="Glycoside hydrolase family 3 C-terminal domain"/>
    <property type="match status" value="1"/>
</dbReference>
<dbReference type="EC" id="3.2.1.37" evidence="11"/>
<proteinExistence type="inferred from homology"/>
<dbReference type="eggNOG" id="ENOG502QQ55">
    <property type="taxonomic scope" value="Eukaryota"/>
</dbReference>
<dbReference type="UniPathway" id="UPA00114"/>
<evidence type="ECO:0000256" key="5">
    <source>
        <dbReference type="ARBA" id="ARBA00022651"/>
    </source>
</evidence>
<dbReference type="AlphaFoldDB" id="S8FSD9"/>
<evidence type="ECO:0000256" key="10">
    <source>
        <dbReference type="ARBA" id="ARBA00024574"/>
    </source>
</evidence>
<accession>S8FSD9</accession>
<dbReference type="SMART" id="SM01217">
    <property type="entry name" value="Fn3_like"/>
    <property type="match status" value="1"/>
</dbReference>
<evidence type="ECO:0000256" key="1">
    <source>
        <dbReference type="ARBA" id="ARBA00004613"/>
    </source>
</evidence>
<evidence type="ECO:0000256" key="7">
    <source>
        <dbReference type="ARBA" id="ARBA00022801"/>
    </source>
</evidence>
<comment type="subcellular location">
    <subcellularLocation>
        <location evidence="1">Secreted</location>
    </subcellularLocation>
</comment>
<organism evidence="14 15">
    <name type="scientific">Fomitopsis schrenkii</name>
    <name type="common">Brown rot fungus</name>
    <dbReference type="NCBI Taxonomy" id="2126942"/>
    <lineage>
        <taxon>Eukaryota</taxon>
        <taxon>Fungi</taxon>
        <taxon>Dikarya</taxon>
        <taxon>Basidiomycota</taxon>
        <taxon>Agaricomycotina</taxon>
        <taxon>Agaricomycetes</taxon>
        <taxon>Polyporales</taxon>
        <taxon>Fomitopsis</taxon>
    </lineage>
</organism>
<dbReference type="InterPro" id="IPR044993">
    <property type="entry name" value="BXL"/>
</dbReference>
<dbReference type="InterPro" id="IPR002772">
    <property type="entry name" value="Glyco_hydro_3_C"/>
</dbReference>
<dbReference type="Pfam" id="PF00933">
    <property type="entry name" value="Glyco_hydro_3"/>
    <property type="match status" value="1"/>
</dbReference>
<evidence type="ECO:0000256" key="3">
    <source>
        <dbReference type="ARBA" id="ARBA00005336"/>
    </source>
</evidence>
<protein>
    <recommendedName>
        <fullName evidence="11">xylan 1,4-beta-xylosidase</fullName>
        <ecNumber evidence="11">3.2.1.37</ecNumber>
    </recommendedName>
</protein>
<dbReference type="InterPro" id="IPR017853">
    <property type="entry name" value="GH"/>
</dbReference>
<dbReference type="InterPro" id="IPR036881">
    <property type="entry name" value="Glyco_hydro_3_C_sf"/>
</dbReference>
<evidence type="ECO:0000256" key="6">
    <source>
        <dbReference type="ARBA" id="ARBA00022729"/>
    </source>
</evidence>
<dbReference type="HOGENOM" id="CLU_004542_5_3_1"/>
<evidence type="ECO:0000256" key="9">
    <source>
        <dbReference type="ARBA" id="ARBA00023295"/>
    </source>
</evidence>
<dbReference type="Gene3D" id="2.60.40.10">
    <property type="entry name" value="Immunoglobulins"/>
    <property type="match status" value="1"/>
</dbReference>
<dbReference type="EMBL" id="KE504144">
    <property type="protein sequence ID" value="EPT01125.1"/>
    <property type="molecule type" value="Genomic_DNA"/>
</dbReference>
<evidence type="ECO:0000256" key="4">
    <source>
        <dbReference type="ARBA" id="ARBA00022525"/>
    </source>
</evidence>
<name>S8FSD9_FOMSC</name>
<gene>
    <name evidence="14" type="ORF">FOMPIDRAFT_125987</name>
</gene>
<evidence type="ECO:0000313" key="15">
    <source>
        <dbReference type="Proteomes" id="UP000015241"/>
    </source>
</evidence>
<evidence type="ECO:0000256" key="12">
    <source>
        <dbReference type="SAM" id="SignalP"/>
    </source>
</evidence>
<feature type="signal peptide" evidence="12">
    <location>
        <begin position="1"/>
        <end position="18"/>
    </location>
</feature>
<keyword evidence="15" id="KW-1185">Reference proteome</keyword>
<dbReference type="STRING" id="743788.S8FSD9"/>
<dbReference type="SUPFAM" id="SSF52279">
    <property type="entry name" value="Beta-D-glucan exohydrolase, C-terminal domain"/>
    <property type="match status" value="1"/>
</dbReference>